<comment type="caution">
    <text evidence="1">The sequence shown here is derived from an EMBL/GenBank/DDBJ whole genome shotgun (WGS) entry which is preliminary data.</text>
</comment>
<keyword evidence="2" id="KW-1185">Reference proteome</keyword>
<evidence type="ECO:0000313" key="1">
    <source>
        <dbReference type="EMBL" id="CAA2995024.1"/>
    </source>
</evidence>
<dbReference type="Proteomes" id="UP000594638">
    <property type="component" value="Unassembled WGS sequence"/>
</dbReference>
<dbReference type="EMBL" id="CACTIH010005488">
    <property type="protein sequence ID" value="CAA2995024.1"/>
    <property type="molecule type" value="Genomic_DNA"/>
</dbReference>
<accession>A0A8S0SUQ0</accession>
<organism evidence="1 2">
    <name type="scientific">Olea europaea subsp. europaea</name>
    <dbReference type="NCBI Taxonomy" id="158383"/>
    <lineage>
        <taxon>Eukaryota</taxon>
        <taxon>Viridiplantae</taxon>
        <taxon>Streptophyta</taxon>
        <taxon>Embryophyta</taxon>
        <taxon>Tracheophyta</taxon>
        <taxon>Spermatophyta</taxon>
        <taxon>Magnoliopsida</taxon>
        <taxon>eudicotyledons</taxon>
        <taxon>Gunneridae</taxon>
        <taxon>Pentapetalae</taxon>
        <taxon>asterids</taxon>
        <taxon>lamiids</taxon>
        <taxon>Lamiales</taxon>
        <taxon>Oleaceae</taxon>
        <taxon>Oleeae</taxon>
        <taxon>Olea</taxon>
    </lineage>
</organism>
<evidence type="ECO:0000313" key="2">
    <source>
        <dbReference type="Proteomes" id="UP000594638"/>
    </source>
</evidence>
<proteinExistence type="predicted"/>
<sequence>MKATGGGTQPANPSYLCCKQKKGINPELWQACVGPLTSPKMDSESYMFGPYKIDSKEVFYYKENVSISGNVGLLAAARVLELLKILSREFLLLFPSPEEASLEKFAQEEAS</sequence>
<name>A0A8S0SUQ0_OLEEU</name>
<reference evidence="1 2" key="1">
    <citation type="submission" date="2019-12" db="EMBL/GenBank/DDBJ databases">
        <authorList>
            <person name="Alioto T."/>
            <person name="Alioto T."/>
            <person name="Gomez Garrido J."/>
        </authorList>
    </citation>
    <scope>NUCLEOTIDE SEQUENCE [LARGE SCALE GENOMIC DNA]</scope>
</reference>
<dbReference type="AlphaFoldDB" id="A0A8S0SUQ0"/>
<dbReference type="Gramene" id="OE9A088245T1">
    <property type="protein sequence ID" value="OE9A088245C1"/>
    <property type="gene ID" value="OE9A088245"/>
</dbReference>
<protein>
    <submittedName>
        <fullName evidence="1">Uncharacterized protein</fullName>
    </submittedName>
</protein>
<gene>
    <name evidence="1" type="ORF">OLEA9_A088245</name>
</gene>